<evidence type="ECO:0000313" key="3">
    <source>
        <dbReference type="Proteomes" id="UP000266841"/>
    </source>
</evidence>
<organism evidence="2 3">
    <name type="scientific">Thalassiosira oceanica</name>
    <name type="common">Marine diatom</name>
    <dbReference type="NCBI Taxonomy" id="159749"/>
    <lineage>
        <taxon>Eukaryota</taxon>
        <taxon>Sar</taxon>
        <taxon>Stramenopiles</taxon>
        <taxon>Ochrophyta</taxon>
        <taxon>Bacillariophyta</taxon>
        <taxon>Coscinodiscophyceae</taxon>
        <taxon>Thalassiosirophycidae</taxon>
        <taxon>Thalassiosirales</taxon>
        <taxon>Thalassiosiraceae</taxon>
        <taxon>Thalassiosira</taxon>
    </lineage>
</organism>
<keyword evidence="3" id="KW-1185">Reference proteome</keyword>
<dbReference type="OrthoDB" id="123742at2759"/>
<protein>
    <submittedName>
        <fullName evidence="2">Uncharacterized protein</fullName>
    </submittedName>
</protein>
<reference evidence="2 3" key="1">
    <citation type="journal article" date="2012" name="Genome Biol.">
        <title>Genome and low-iron response of an oceanic diatom adapted to chronic iron limitation.</title>
        <authorList>
            <person name="Lommer M."/>
            <person name="Specht M."/>
            <person name="Roy A.S."/>
            <person name="Kraemer L."/>
            <person name="Andreson R."/>
            <person name="Gutowska M.A."/>
            <person name="Wolf J."/>
            <person name="Bergner S.V."/>
            <person name="Schilhabel M.B."/>
            <person name="Klostermeier U.C."/>
            <person name="Beiko R.G."/>
            <person name="Rosenstiel P."/>
            <person name="Hippler M."/>
            <person name="Laroche J."/>
        </authorList>
    </citation>
    <scope>NUCLEOTIDE SEQUENCE [LARGE SCALE GENOMIC DNA]</scope>
    <source>
        <strain evidence="2 3">CCMP1005</strain>
    </source>
</reference>
<dbReference type="AlphaFoldDB" id="K0RR65"/>
<dbReference type="EMBL" id="AGNL01041713">
    <property type="protein sequence ID" value="EJK51391.1"/>
    <property type="molecule type" value="Genomic_DNA"/>
</dbReference>
<evidence type="ECO:0000256" key="1">
    <source>
        <dbReference type="SAM" id="MobiDB-lite"/>
    </source>
</evidence>
<accession>K0RR65</accession>
<gene>
    <name evidence="2" type="ORF">THAOC_29437</name>
</gene>
<feature type="region of interest" description="Disordered" evidence="1">
    <location>
        <begin position="163"/>
        <end position="184"/>
    </location>
</feature>
<evidence type="ECO:0000313" key="2">
    <source>
        <dbReference type="EMBL" id="EJK51391.1"/>
    </source>
</evidence>
<comment type="caution">
    <text evidence="2">The sequence shown here is derived from an EMBL/GenBank/DDBJ whole genome shotgun (WGS) entry which is preliminary data.</text>
</comment>
<dbReference type="Proteomes" id="UP000266841">
    <property type="component" value="Unassembled WGS sequence"/>
</dbReference>
<name>K0RR65_THAOC</name>
<sequence>PWQQHSPGVGGWEAWGFGWKGALARLAQSPGEERLSETHPKPLTKTTGEWLQVSADVCGQVWGGVVCGFGQAETLLQGGDTGRKGQGTGRRERRNMDLGILDARLSEAEEDEGPANSTRNDITAALASVTLAGSFCASHKADGTSNLIPVCAALASRTLHSQHRGCTAPTRTPTREENQVEQGVPAAQRRVLAKYLVDRRQQTDGGSCASSSLSRLLAHTGMSQINNPSWEASVGNLVRSVACKLGTGPNDLRADMNMLLYMEAGSRVDWCINDEDADECVGVMYIQLPSAFTGGEANIFFGQNDDEGVTETFDLGAGGEAQFACHYLAHFADCEQLRADLDGLEGADTVLTDLMMRGLSALSRDHRSKAEAILSCTPGWTLLIVNCKLVHKQETGYYGDVRSSSKTSSVLGVYDVEGRDVTAAEKPFLRDTLDFTSAARDYSGVDPGMVLTTNEGVALGSTWGSSSLTSSTSSTDRYYGSSELEYGNYGGHSHTTHKTYTYNADFLLAYDSNYRDVEFECLKGEAGTSKIAASIISFRDYGLFERLATMLESTYKCALNANSCQALLEFLLRSRVAKDKRISFSTKVIEGLSLTAEPNEILYSTILTLCSKLQCAAQMASCISLLLQNSTRKKGRDLSVFLRRADFLLKFNRLDSSSLSLQTLVINDMKSSKRRVESSCTINELIYALISTHGAHAVSSVIRETLSFLSGNNSYFIASVAAIMDRASLISKLNEEHSFAFLADSFTQFAIDFSGTIRSNRLTFVTYLEKNKRLGLKAISWVLEHGNDKAFDDLGEWIAGSEDGTRALVTALSSESKATKTLALSILNKCAVQQKSVGYGWSKFRDEDRRVPPSLHTRIFLAEFPDITSKRDSVGRVTLHYAVDKKETPFDTIHRVLESFPRAASILDPVTNLYPFMQAGINSQVDATFSLLLENPSLVAGVHCNHTTNKRKRSPSMDL</sequence>
<proteinExistence type="predicted"/>
<feature type="non-terminal residue" evidence="2">
    <location>
        <position position="1"/>
    </location>
</feature>